<keyword evidence="2" id="KW-1185">Reference proteome</keyword>
<dbReference type="InterPro" id="IPR012337">
    <property type="entry name" value="RNaseH-like_sf"/>
</dbReference>
<feature type="non-terminal residue" evidence="1">
    <location>
        <position position="1"/>
    </location>
</feature>
<reference evidence="2" key="1">
    <citation type="journal article" date="2017" name="Nat. Ecol. Evol.">
        <title>Genome expansion and lineage-specific genetic innovations in the forest pathogenic fungi Armillaria.</title>
        <authorList>
            <person name="Sipos G."/>
            <person name="Prasanna A.N."/>
            <person name="Walter M.C."/>
            <person name="O'Connor E."/>
            <person name="Balint B."/>
            <person name="Krizsan K."/>
            <person name="Kiss B."/>
            <person name="Hess J."/>
            <person name="Varga T."/>
            <person name="Slot J."/>
            <person name="Riley R."/>
            <person name="Boka B."/>
            <person name="Rigling D."/>
            <person name="Barry K."/>
            <person name="Lee J."/>
            <person name="Mihaltcheva S."/>
            <person name="LaButti K."/>
            <person name="Lipzen A."/>
            <person name="Waldron R."/>
            <person name="Moloney N.M."/>
            <person name="Sperisen C."/>
            <person name="Kredics L."/>
            <person name="Vagvoelgyi C."/>
            <person name="Patrignani A."/>
            <person name="Fitzpatrick D."/>
            <person name="Nagy I."/>
            <person name="Doyle S."/>
            <person name="Anderson J.B."/>
            <person name="Grigoriev I.V."/>
            <person name="Gueldener U."/>
            <person name="Muensterkoetter M."/>
            <person name="Nagy L.G."/>
        </authorList>
    </citation>
    <scope>NUCLEOTIDE SEQUENCE [LARGE SCALE GENOMIC DNA]</scope>
    <source>
        <strain evidence="2">28-4</strain>
    </source>
</reference>
<name>A0A2H3B2X6_9AGAR</name>
<evidence type="ECO:0000313" key="1">
    <source>
        <dbReference type="EMBL" id="PBK60358.1"/>
    </source>
</evidence>
<dbReference type="Proteomes" id="UP000218334">
    <property type="component" value="Unassembled WGS sequence"/>
</dbReference>
<organism evidence="1 2">
    <name type="scientific">Armillaria solidipes</name>
    <dbReference type="NCBI Taxonomy" id="1076256"/>
    <lineage>
        <taxon>Eukaryota</taxon>
        <taxon>Fungi</taxon>
        <taxon>Dikarya</taxon>
        <taxon>Basidiomycota</taxon>
        <taxon>Agaricomycotina</taxon>
        <taxon>Agaricomycetes</taxon>
        <taxon>Agaricomycetidae</taxon>
        <taxon>Agaricales</taxon>
        <taxon>Marasmiineae</taxon>
        <taxon>Physalacriaceae</taxon>
        <taxon>Armillaria</taxon>
    </lineage>
</organism>
<sequence>AALLMDSQAAILALQSDQTKSGRYLVNEFHRQARLLQAKRRPLWIRRVPGHISVHGNEMIDAEAKLAVQGSSTA</sequence>
<dbReference type="GO" id="GO:0003676">
    <property type="term" value="F:nucleic acid binding"/>
    <property type="evidence" value="ECO:0007669"/>
    <property type="project" value="InterPro"/>
</dbReference>
<dbReference type="EMBL" id="KZ293488">
    <property type="protein sequence ID" value="PBK60358.1"/>
    <property type="molecule type" value="Genomic_DNA"/>
</dbReference>
<dbReference type="STRING" id="1076256.A0A2H3B2X6"/>
<dbReference type="Gene3D" id="3.30.420.10">
    <property type="entry name" value="Ribonuclease H-like superfamily/Ribonuclease H"/>
    <property type="match status" value="1"/>
</dbReference>
<dbReference type="InterPro" id="IPR036397">
    <property type="entry name" value="RNaseH_sf"/>
</dbReference>
<dbReference type="AlphaFoldDB" id="A0A2H3B2X6"/>
<gene>
    <name evidence="1" type="ORF">ARMSODRAFT_847964</name>
</gene>
<accession>A0A2H3B2X6</accession>
<proteinExistence type="predicted"/>
<dbReference type="SUPFAM" id="SSF53098">
    <property type="entry name" value="Ribonuclease H-like"/>
    <property type="match status" value="1"/>
</dbReference>
<evidence type="ECO:0000313" key="2">
    <source>
        <dbReference type="Proteomes" id="UP000218334"/>
    </source>
</evidence>
<protein>
    <submittedName>
        <fullName evidence="1">Uncharacterized protein</fullName>
    </submittedName>
</protein>
<feature type="non-terminal residue" evidence="1">
    <location>
        <position position="74"/>
    </location>
</feature>